<evidence type="ECO:0000256" key="1">
    <source>
        <dbReference type="SAM" id="MobiDB-lite"/>
    </source>
</evidence>
<evidence type="ECO:0000313" key="2">
    <source>
        <dbReference type="EMBL" id="CAH0057559.1"/>
    </source>
</evidence>
<comment type="caution">
    <text evidence="2">The sequence shown here is derived from an EMBL/GenBank/DDBJ whole genome shotgun (WGS) entry which is preliminary data.</text>
</comment>
<feature type="region of interest" description="Disordered" evidence="1">
    <location>
        <begin position="1"/>
        <end position="95"/>
    </location>
</feature>
<reference evidence="3" key="1">
    <citation type="submission" date="2019-06" db="EMBL/GenBank/DDBJ databases">
        <authorList>
            <person name="Broberg M."/>
        </authorList>
    </citation>
    <scope>NUCLEOTIDE SEQUENCE [LARGE SCALE GENOMIC DNA]</scope>
</reference>
<evidence type="ECO:0000313" key="3">
    <source>
        <dbReference type="Proteomes" id="UP000775872"/>
    </source>
</evidence>
<sequence length="95" mass="10170">MGNSQYSSSRKSSSSRDPLSDARLNSFMQDDGLAYQQRLLSGSARSSSSSTSRGSAQPSSYSSSSYRSYYSSSSSAYGSSSYSYGGAQPQPRPRQ</sequence>
<feature type="compositionally biased region" description="Low complexity" evidence="1">
    <location>
        <begin position="41"/>
        <end position="89"/>
    </location>
</feature>
<dbReference type="AlphaFoldDB" id="A0A9N9ZL23"/>
<gene>
    <name evidence="2" type="ORF">CSOL1703_00007342</name>
</gene>
<feature type="compositionally biased region" description="Low complexity" evidence="1">
    <location>
        <begin position="1"/>
        <end position="12"/>
    </location>
</feature>
<proteinExistence type="predicted"/>
<dbReference type="Proteomes" id="UP000775872">
    <property type="component" value="Unassembled WGS sequence"/>
</dbReference>
<reference evidence="2 3" key="2">
    <citation type="submission" date="2021-10" db="EMBL/GenBank/DDBJ databases">
        <authorList>
            <person name="Piombo E."/>
        </authorList>
    </citation>
    <scope>NUCLEOTIDE SEQUENCE [LARGE SCALE GENOMIC DNA]</scope>
</reference>
<keyword evidence="3" id="KW-1185">Reference proteome</keyword>
<protein>
    <submittedName>
        <fullName evidence="2">Uncharacterized protein</fullName>
    </submittedName>
</protein>
<accession>A0A9N9ZL23</accession>
<dbReference type="EMBL" id="CABFOC020000074">
    <property type="protein sequence ID" value="CAH0057559.1"/>
    <property type="molecule type" value="Genomic_DNA"/>
</dbReference>
<organism evidence="2 3">
    <name type="scientific">Clonostachys solani</name>
    <dbReference type="NCBI Taxonomy" id="160281"/>
    <lineage>
        <taxon>Eukaryota</taxon>
        <taxon>Fungi</taxon>
        <taxon>Dikarya</taxon>
        <taxon>Ascomycota</taxon>
        <taxon>Pezizomycotina</taxon>
        <taxon>Sordariomycetes</taxon>
        <taxon>Hypocreomycetidae</taxon>
        <taxon>Hypocreales</taxon>
        <taxon>Bionectriaceae</taxon>
        <taxon>Clonostachys</taxon>
    </lineage>
</organism>
<name>A0A9N9ZL23_9HYPO</name>